<keyword evidence="5" id="KW-1185">Reference proteome</keyword>
<gene>
    <name evidence="4" type="ORF">HMPREF1871_00073</name>
</gene>
<dbReference type="InterPro" id="IPR037091">
    <property type="entry name" value="Pen-bd_prot4_C_dom_sf"/>
</dbReference>
<evidence type="ECO:0000256" key="1">
    <source>
        <dbReference type="SAM" id="Phobius"/>
    </source>
</evidence>
<dbReference type="Pfam" id="PF00768">
    <property type="entry name" value="Peptidase_S11"/>
    <property type="match status" value="1"/>
</dbReference>
<keyword evidence="1" id="KW-0812">Transmembrane</keyword>
<keyword evidence="1" id="KW-1133">Transmembrane helix</keyword>
<feature type="chain" id="PRO_5045989129" description="Peptidase S11 D-alanyl-D-alanine carboxypeptidase A N-terminal domain-containing protein" evidence="2">
    <location>
        <begin position="25"/>
        <end position="403"/>
    </location>
</feature>
<protein>
    <recommendedName>
        <fullName evidence="3">Peptidase S11 D-alanyl-D-alanine carboxypeptidase A N-terminal domain-containing protein</fullName>
    </recommendedName>
</protein>
<reference evidence="4 5" key="1">
    <citation type="submission" date="2016-01" db="EMBL/GenBank/DDBJ databases">
        <authorList>
            <person name="Mitreva M."/>
            <person name="Pepin K.H."/>
            <person name="Mihindukulasuriya K.A."/>
            <person name="Fulton R."/>
            <person name="Fronick C."/>
            <person name="O'Laughlin M."/>
            <person name="Miner T."/>
            <person name="Herter B."/>
            <person name="Rosa B.A."/>
            <person name="Cordes M."/>
            <person name="Tomlinson C."/>
            <person name="Wollam A."/>
            <person name="Palsikar V.B."/>
            <person name="Mardis E.R."/>
            <person name="Wilson R.K."/>
        </authorList>
    </citation>
    <scope>NUCLEOTIDE SEQUENCE [LARGE SCALE GENOMIC DNA]</scope>
    <source>
        <strain evidence="4 5">KA00071</strain>
    </source>
</reference>
<dbReference type="Proteomes" id="UP000070467">
    <property type="component" value="Unassembled WGS sequence"/>
</dbReference>
<dbReference type="RefSeq" id="WP_066128421.1">
    <property type="nucleotide sequence ID" value="NZ_KQ959854.1"/>
</dbReference>
<keyword evidence="2" id="KW-0732">Signal</keyword>
<accession>A0ABR5TNK4</accession>
<evidence type="ECO:0000313" key="4">
    <source>
        <dbReference type="EMBL" id="KXB59006.1"/>
    </source>
</evidence>
<dbReference type="EMBL" id="LSDB01000001">
    <property type="protein sequence ID" value="KXB59006.1"/>
    <property type="molecule type" value="Genomic_DNA"/>
</dbReference>
<dbReference type="SUPFAM" id="SSF56601">
    <property type="entry name" value="beta-lactamase/transpeptidase-like"/>
    <property type="match status" value="1"/>
</dbReference>
<sequence>MKFKSFLSLFFSFFFILNSNVTHAEDIFEDNNAISSLLQKNPNIKLIISEYNTGKIIAEKNKDQKVSYKKLINNIALLVLSQQLKEENITLDTTLEINNEELISNYDLSDNITVKDLIFLLSQGDNKTLANDVLNRFNIDLDKAKNIIKNLSLFDTKLESLDINENNYTTARNLTYLNNMIIKNYPQITDITKNPQYTLSNGISVENSIEFIPSDISRTIGIYYDNENTSLITYSGNTKIVITILNIEENKEDFFNDMEDLYSYIFSNYKYILVLPAGTFNINKENITIEDDIYDLFYKDSSPEDLKYFLMNEKILFFQNYDNISYNNGTVYSKYKSNTHNSKLTKIKNTFIQDDNFSKKAIKDKINIVLDRTQYFASLVLLLYSTIFVVLYIIQKSLKKGEN</sequence>
<evidence type="ECO:0000313" key="5">
    <source>
        <dbReference type="Proteomes" id="UP000070467"/>
    </source>
</evidence>
<name>A0ABR5TNK4_9BACL</name>
<proteinExistence type="predicted"/>
<evidence type="ECO:0000259" key="3">
    <source>
        <dbReference type="Pfam" id="PF00768"/>
    </source>
</evidence>
<dbReference type="Gene3D" id="2.30.140.20">
    <property type="entry name" value="Penicillin-binding protein 4, C-terminal domain"/>
    <property type="match status" value="1"/>
</dbReference>
<dbReference type="InterPro" id="IPR001967">
    <property type="entry name" value="Peptidase_S11_N"/>
</dbReference>
<dbReference type="Gene3D" id="3.40.710.10">
    <property type="entry name" value="DD-peptidase/beta-lactamase superfamily"/>
    <property type="match status" value="1"/>
</dbReference>
<keyword evidence="1" id="KW-0472">Membrane</keyword>
<feature type="transmembrane region" description="Helical" evidence="1">
    <location>
        <begin position="375"/>
        <end position="394"/>
    </location>
</feature>
<dbReference type="InterPro" id="IPR012338">
    <property type="entry name" value="Beta-lactam/transpept-like"/>
</dbReference>
<comment type="caution">
    <text evidence="4">The sequence shown here is derived from an EMBL/GenBank/DDBJ whole genome shotgun (WGS) entry which is preliminary data.</text>
</comment>
<feature type="signal peptide" evidence="2">
    <location>
        <begin position="1"/>
        <end position="24"/>
    </location>
</feature>
<evidence type="ECO:0000256" key="2">
    <source>
        <dbReference type="SAM" id="SignalP"/>
    </source>
</evidence>
<organism evidence="4 5">
    <name type="scientific">Gemelliphila asaccharolytica</name>
    <dbReference type="NCBI Taxonomy" id="502393"/>
    <lineage>
        <taxon>Bacteria</taxon>
        <taxon>Bacillati</taxon>
        <taxon>Bacillota</taxon>
        <taxon>Bacilli</taxon>
        <taxon>Bacillales</taxon>
        <taxon>Gemellaceae</taxon>
        <taxon>Gemelliphila</taxon>
    </lineage>
</organism>
<feature type="domain" description="Peptidase S11 D-alanyl-D-alanine carboxypeptidase A N-terminal" evidence="3">
    <location>
        <begin position="46"/>
        <end position="207"/>
    </location>
</feature>